<sequence length="229" mass="27005">MESNLKYIEDNYIELENLATLTHFETAEIEKFIVEKLIPSYSYLIHSEIKISSSLNDSHSISTAKKYFSKNVVSLLNDLKRTQNNSEDVKQKFRENFIQRLLNHSTKEFAYQNLFDENNRVDEERLDMAFEEEWKHYNNGIYGICTLNASENDIIDKEIIVKKLIKFNQEKENRKLTDSEKEELKSLNAEFNKSTNLFAPYQRATSSRGKYLDKILKENDLSDLVKKYS</sequence>
<reference evidence="1 2" key="1">
    <citation type="submission" date="2023-11" db="EMBL/GenBank/DDBJ databases">
        <title>Unpublished Manusciprt.</title>
        <authorList>
            <person name="Saticioglu I.B."/>
            <person name="Ay H."/>
            <person name="Ajmi N."/>
            <person name="Altun S."/>
            <person name="Duman M."/>
        </authorList>
    </citation>
    <scope>NUCLEOTIDE SEQUENCE [LARGE SCALE GENOMIC DNA]</scope>
    <source>
        <strain evidence="1 2">Fl-318</strain>
    </source>
</reference>
<evidence type="ECO:0000313" key="1">
    <source>
        <dbReference type="EMBL" id="MDX6191339.1"/>
    </source>
</evidence>
<comment type="caution">
    <text evidence="1">The sequence shown here is derived from an EMBL/GenBank/DDBJ whole genome shotgun (WGS) entry which is preliminary data.</text>
</comment>
<keyword evidence="2" id="KW-1185">Reference proteome</keyword>
<dbReference type="InterPro" id="IPR045694">
    <property type="entry name" value="DUF6058"/>
</dbReference>
<gene>
    <name evidence="1" type="ORF">SGQ83_18440</name>
</gene>
<dbReference type="Pfam" id="PF19531">
    <property type="entry name" value="DUF6058"/>
    <property type="match status" value="1"/>
</dbReference>
<dbReference type="Proteomes" id="UP001273350">
    <property type="component" value="Unassembled WGS sequence"/>
</dbReference>
<accession>A0ABU4RFF4</accession>
<proteinExistence type="predicted"/>
<protein>
    <submittedName>
        <fullName evidence="1">DUF6058 family natural product biosynthesis protein</fullName>
    </submittedName>
</protein>
<organism evidence="1 2">
    <name type="scientific">Flavobacterium cupriresistens</name>
    <dbReference type="NCBI Taxonomy" id="2893885"/>
    <lineage>
        <taxon>Bacteria</taxon>
        <taxon>Pseudomonadati</taxon>
        <taxon>Bacteroidota</taxon>
        <taxon>Flavobacteriia</taxon>
        <taxon>Flavobacteriales</taxon>
        <taxon>Flavobacteriaceae</taxon>
        <taxon>Flavobacterium</taxon>
    </lineage>
</organism>
<dbReference type="RefSeq" id="WP_230003558.1">
    <property type="nucleotide sequence ID" value="NZ_CP087134.1"/>
</dbReference>
<evidence type="ECO:0000313" key="2">
    <source>
        <dbReference type="Proteomes" id="UP001273350"/>
    </source>
</evidence>
<name>A0ABU4RFF4_9FLAO</name>
<dbReference type="EMBL" id="JAWXVI010000010">
    <property type="protein sequence ID" value="MDX6191339.1"/>
    <property type="molecule type" value="Genomic_DNA"/>
</dbReference>